<sequence length="161" mass="17695">MACEMDKESGPNEFWSSLLRVRVPMYDGGMTRRAALAQGMTAAGVVRAEIDAVVGVLLKLRVYENALVAPVFAMPSKILMTVFSFCVSDMRPSAFRYAQGYNPGDDSENDSGDNTEDESSDDTEDESGPSPLRPVQEQVGWMSIAQVCHHWRNVTLNTPSL</sequence>
<keyword evidence="2" id="KW-1185">Reference proteome</keyword>
<accession>A0ACB8S9K7</accession>
<organism evidence="1 2">
    <name type="scientific">Auriscalpium vulgare</name>
    <dbReference type="NCBI Taxonomy" id="40419"/>
    <lineage>
        <taxon>Eukaryota</taxon>
        <taxon>Fungi</taxon>
        <taxon>Dikarya</taxon>
        <taxon>Basidiomycota</taxon>
        <taxon>Agaricomycotina</taxon>
        <taxon>Agaricomycetes</taxon>
        <taxon>Russulales</taxon>
        <taxon>Auriscalpiaceae</taxon>
        <taxon>Auriscalpium</taxon>
    </lineage>
</organism>
<dbReference type="EMBL" id="MU275841">
    <property type="protein sequence ID" value="KAI0053173.1"/>
    <property type="molecule type" value="Genomic_DNA"/>
</dbReference>
<reference evidence="1" key="1">
    <citation type="submission" date="2021-02" db="EMBL/GenBank/DDBJ databases">
        <authorList>
            <consortium name="DOE Joint Genome Institute"/>
            <person name="Ahrendt S."/>
            <person name="Looney B.P."/>
            <person name="Miyauchi S."/>
            <person name="Morin E."/>
            <person name="Drula E."/>
            <person name="Courty P.E."/>
            <person name="Chicoki N."/>
            <person name="Fauchery L."/>
            <person name="Kohler A."/>
            <person name="Kuo A."/>
            <person name="Labutti K."/>
            <person name="Pangilinan J."/>
            <person name="Lipzen A."/>
            <person name="Riley R."/>
            <person name="Andreopoulos W."/>
            <person name="He G."/>
            <person name="Johnson J."/>
            <person name="Barry K.W."/>
            <person name="Grigoriev I.V."/>
            <person name="Nagy L."/>
            <person name="Hibbett D."/>
            <person name="Henrissat B."/>
            <person name="Matheny P.B."/>
            <person name="Labbe J."/>
            <person name="Martin F."/>
        </authorList>
    </citation>
    <scope>NUCLEOTIDE SEQUENCE</scope>
    <source>
        <strain evidence="1">FP105234-sp</strain>
    </source>
</reference>
<dbReference type="Proteomes" id="UP000814033">
    <property type="component" value="Unassembled WGS sequence"/>
</dbReference>
<gene>
    <name evidence="1" type="ORF">FA95DRAFT_937751</name>
</gene>
<comment type="caution">
    <text evidence="1">The sequence shown here is derived from an EMBL/GenBank/DDBJ whole genome shotgun (WGS) entry which is preliminary data.</text>
</comment>
<proteinExistence type="predicted"/>
<evidence type="ECO:0000313" key="2">
    <source>
        <dbReference type="Proteomes" id="UP000814033"/>
    </source>
</evidence>
<name>A0ACB8S9K7_9AGAM</name>
<protein>
    <submittedName>
        <fullName evidence="1">Uncharacterized protein</fullName>
    </submittedName>
</protein>
<reference evidence="1" key="2">
    <citation type="journal article" date="2022" name="New Phytol.">
        <title>Evolutionary transition to the ectomycorrhizal habit in the genomes of a hyperdiverse lineage of mushroom-forming fungi.</title>
        <authorList>
            <person name="Looney B."/>
            <person name="Miyauchi S."/>
            <person name="Morin E."/>
            <person name="Drula E."/>
            <person name="Courty P.E."/>
            <person name="Kohler A."/>
            <person name="Kuo A."/>
            <person name="LaButti K."/>
            <person name="Pangilinan J."/>
            <person name="Lipzen A."/>
            <person name="Riley R."/>
            <person name="Andreopoulos W."/>
            <person name="He G."/>
            <person name="Johnson J."/>
            <person name="Nolan M."/>
            <person name="Tritt A."/>
            <person name="Barry K.W."/>
            <person name="Grigoriev I.V."/>
            <person name="Nagy L.G."/>
            <person name="Hibbett D."/>
            <person name="Henrissat B."/>
            <person name="Matheny P.B."/>
            <person name="Labbe J."/>
            <person name="Martin F.M."/>
        </authorList>
    </citation>
    <scope>NUCLEOTIDE SEQUENCE</scope>
    <source>
        <strain evidence="1">FP105234-sp</strain>
    </source>
</reference>
<evidence type="ECO:0000313" key="1">
    <source>
        <dbReference type="EMBL" id="KAI0053173.1"/>
    </source>
</evidence>